<dbReference type="PANTHER" id="PTHR30111:SF1">
    <property type="entry name" value="33 KDA CHAPERONIN"/>
    <property type="match status" value="1"/>
</dbReference>
<dbReference type="NCBIfam" id="NF001033">
    <property type="entry name" value="PRK00114.1"/>
    <property type="match status" value="1"/>
</dbReference>
<dbReference type="SUPFAM" id="SSF118352">
    <property type="entry name" value="HSP33 redox switch-like"/>
    <property type="match status" value="1"/>
</dbReference>
<dbReference type="OrthoDB" id="9776534at2"/>
<evidence type="ECO:0000256" key="6">
    <source>
        <dbReference type="HAMAP-Rule" id="MF_00117"/>
    </source>
</evidence>
<dbReference type="PANTHER" id="PTHR30111">
    <property type="entry name" value="33 KDA CHAPERONIN"/>
    <property type="match status" value="1"/>
</dbReference>
<feature type="disulfide bond" description="Redox-active" evidence="6">
    <location>
        <begin position="272"/>
        <end position="275"/>
    </location>
</feature>
<comment type="function">
    <text evidence="6">Redox regulated molecular chaperone. Protects both thermally unfolding and oxidatively damaged proteins from irreversible aggregation. Plays an important role in the bacterial defense system toward oxidative stress.</text>
</comment>
<comment type="PTM">
    <text evidence="6">Under oxidizing conditions two disulfide bonds are formed involving the reactive cysteines. Under reducing conditions zinc is bound to the reactive cysteines and the protein is inactive.</text>
</comment>
<feature type="disulfide bond" description="Redox-active" evidence="6">
    <location>
        <begin position="239"/>
        <end position="241"/>
    </location>
</feature>
<keyword evidence="3 6" id="KW-1015">Disulfide bond</keyword>
<evidence type="ECO:0000313" key="7">
    <source>
        <dbReference type="EMBL" id="KRN25966.1"/>
    </source>
</evidence>
<reference evidence="7 8" key="1">
    <citation type="journal article" date="2015" name="Genome Announc.">
        <title>Expanding the biotechnology potential of lactobacilli through comparative genomics of 213 strains and associated genera.</title>
        <authorList>
            <person name="Sun Z."/>
            <person name="Harris H.M."/>
            <person name="McCann A."/>
            <person name="Guo C."/>
            <person name="Argimon S."/>
            <person name="Zhang W."/>
            <person name="Yang X."/>
            <person name="Jeffery I.B."/>
            <person name="Cooney J.C."/>
            <person name="Kagawa T.F."/>
            <person name="Liu W."/>
            <person name="Song Y."/>
            <person name="Salvetti E."/>
            <person name="Wrobel A."/>
            <person name="Rasinkangas P."/>
            <person name="Parkhill J."/>
            <person name="Rea M.C."/>
            <person name="O'Sullivan O."/>
            <person name="Ritari J."/>
            <person name="Douillard F.P."/>
            <person name="Paul Ross R."/>
            <person name="Yang R."/>
            <person name="Briner A.E."/>
            <person name="Felis G.E."/>
            <person name="de Vos W.M."/>
            <person name="Barrangou R."/>
            <person name="Klaenhammer T.R."/>
            <person name="Caufield P.W."/>
            <person name="Cui Y."/>
            <person name="Zhang H."/>
            <person name="O'Toole P.W."/>
        </authorList>
    </citation>
    <scope>NUCLEOTIDE SEQUENCE [LARGE SCALE GENOMIC DNA]</scope>
    <source>
        <strain evidence="7 8">DSM 22697</strain>
    </source>
</reference>
<dbReference type="InterPro" id="IPR016153">
    <property type="entry name" value="Heat_shock_Hsp33_N"/>
</dbReference>
<evidence type="ECO:0000256" key="3">
    <source>
        <dbReference type="ARBA" id="ARBA00023157"/>
    </source>
</evidence>
<dbReference type="InterPro" id="IPR000397">
    <property type="entry name" value="Heat_shock_Hsp33"/>
</dbReference>
<comment type="caution">
    <text evidence="7">The sequence shown here is derived from an EMBL/GenBank/DDBJ whole genome shotgun (WGS) entry which is preliminary data.</text>
</comment>
<keyword evidence="1 6" id="KW-0963">Cytoplasm</keyword>
<dbReference type="RefSeq" id="WP_054661998.1">
    <property type="nucleotide sequence ID" value="NZ_AYZJ01000002.1"/>
</dbReference>
<dbReference type="SUPFAM" id="SSF64397">
    <property type="entry name" value="Hsp33 domain"/>
    <property type="match status" value="1"/>
</dbReference>
<dbReference type="HAMAP" id="MF_00117">
    <property type="entry name" value="HslO"/>
    <property type="match status" value="1"/>
</dbReference>
<dbReference type="GO" id="GO:0044183">
    <property type="term" value="F:protein folding chaperone"/>
    <property type="evidence" value="ECO:0007669"/>
    <property type="project" value="TreeGrafter"/>
</dbReference>
<sequence>MSDQLITAVSKDGAFRVFAVDATHTIAEAQRRHDTWSAASAALGRTMVATLLLSAAGLKGADDLLTVRLKGDGPVSFIVVDGTSHGTVRGYIEQPHVTLPLNLVGKIDVARAVGSRGLLAVTKDLGFGQPFTGQVPLVSGELGEDFAYYLTQSEQIPSAVGLSVFVNADNTIQVAGGFMIQALPDASQEEITAVETAVKTLPLTSEMLRQGMTPAEIATRAMGDVAIDVVATKPVSFKCNCSKAHFGDIMKSLRRDELTAMIQEDHGAEAVCKFCGRKYEYSETELTAFLQEKDEDNGN</sequence>
<comment type="similarity">
    <text evidence="6">Belongs to the HSP33 family.</text>
</comment>
<proteinExistence type="inferred from homology"/>
<dbReference type="GO" id="GO:0042026">
    <property type="term" value="P:protein refolding"/>
    <property type="evidence" value="ECO:0007669"/>
    <property type="project" value="TreeGrafter"/>
</dbReference>
<dbReference type="EMBL" id="AYZJ01000002">
    <property type="protein sequence ID" value="KRN25966.1"/>
    <property type="molecule type" value="Genomic_DNA"/>
</dbReference>
<organism evidence="7 8">
    <name type="scientific">Lacticaseibacillus camelliae DSM 22697 = JCM 13995</name>
    <dbReference type="NCBI Taxonomy" id="1423730"/>
    <lineage>
        <taxon>Bacteria</taxon>
        <taxon>Bacillati</taxon>
        <taxon>Bacillota</taxon>
        <taxon>Bacilli</taxon>
        <taxon>Lactobacillales</taxon>
        <taxon>Lactobacillaceae</taxon>
        <taxon>Lacticaseibacillus</taxon>
    </lineage>
</organism>
<keyword evidence="5 6" id="KW-0676">Redox-active center</keyword>
<dbReference type="PATRIC" id="fig|1423730.4.peg.2184"/>
<evidence type="ECO:0000256" key="2">
    <source>
        <dbReference type="ARBA" id="ARBA00022833"/>
    </source>
</evidence>
<dbReference type="GO" id="GO:0051082">
    <property type="term" value="F:unfolded protein binding"/>
    <property type="evidence" value="ECO:0007669"/>
    <property type="project" value="UniProtKB-UniRule"/>
</dbReference>
<evidence type="ECO:0000313" key="8">
    <source>
        <dbReference type="Proteomes" id="UP000050865"/>
    </source>
</evidence>
<dbReference type="PIRSF" id="PIRSF005261">
    <property type="entry name" value="Heat_shock_Hsp33"/>
    <property type="match status" value="1"/>
</dbReference>
<evidence type="ECO:0000256" key="1">
    <source>
        <dbReference type="ARBA" id="ARBA00022490"/>
    </source>
</evidence>
<evidence type="ECO:0000256" key="5">
    <source>
        <dbReference type="ARBA" id="ARBA00023284"/>
    </source>
</evidence>
<dbReference type="Pfam" id="PF01430">
    <property type="entry name" value="HSP33"/>
    <property type="match status" value="1"/>
</dbReference>
<dbReference type="STRING" id="1423730.FC75_GL002102"/>
<dbReference type="GO" id="GO:0005737">
    <property type="term" value="C:cytoplasm"/>
    <property type="evidence" value="ECO:0007669"/>
    <property type="project" value="UniProtKB-SubCell"/>
</dbReference>
<dbReference type="Proteomes" id="UP000050865">
    <property type="component" value="Unassembled WGS sequence"/>
</dbReference>
<dbReference type="InterPro" id="IPR016154">
    <property type="entry name" value="Heat_shock_Hsp33_C"/>
</dbReference>
<evidence type="ECO:0000256" key="4">
    <source>
        <dbReference type="ARBA" id="ARBA00023186"/>
    </source>
</evidence>
<gene>
    <name evidence="6" type="primary">hslO</name>
    <name evidence="7" type="ORF">FC75_GL002102</name>
</gene>
<name>A0A0R2FCU1_9LACO</name>
<keyword evidence="8" id="KW-1185">Reference proteome</keyword>
<keyword evidence="2 6" id="KW-0862">Zinc</keyword>
<keyword evidence="4 6" id="KW-0143">Chaperone</keyword>
<dbReference type="AlphaFoldDB" id="A0A0R2FCU1"/>
<dbReference type="CDD" id="cd00498">
    <property type="entry name" value="Hsp33"/>
    <property type="match status" value="1"/>
</dbReference>
<protein>
    <recommendedName>
        <fullName evidence="6">33 kDa chaperonin</fullName>
    </recommendedName>
    <alternativeName>
        <fullName evidence="6">Heat shock protein 33 homolog</fullName>
        <shortName evidence="6">HSP33</shortName>
    </alternativeName>
</protein>
<comment type="subcellular location">
    <subcellularLocation>
        <location evidence="6">Cytoplasm</location>
    </subcellularLocation>
</comment>
<accession>A0A0R2FCU1</accession>
<dbReference type="Gene3D" id="3.90.1280.10">
    <property type="entry name" value="HSP33 redox switch-like"/>
    <property type="match status" value="1"/>
</dbReference>
<dbReference type="Gene3D" id="3.55.30.10">
    <property type="entry name" value="Hsp33 domain"/>
    <property type="match status" value="1"/>
</dbReference>